<organism evidence="2 3">
    <name type="scientific">Vreelandella alkaliphila</name>
    <dbReference type="NCBI Taxonomy" id="272774"/>
    <lineage>
        <taxon>Bacteria</taxon>
        <taxon>Pseudomonadati</taxon>
        <taxon>Pseudomonadota</taxon>
        <taxon>Gammaproteobacteria</taxon>
        <taxon>Oceanospirillales</taxon>
        <taxon>Halomonadaceae</taxon>
        <taxon>Vreelandella</taxon>
    </lineage>
</organism>
<name>A0AAJ2RX90_9GAMM</name>
<proteinExistence type="predicted"/>
<dbReference type="AlphaFoldDB" id="A0AAJ2RX90"/>
<feature type="region of interest" description="Disordered" evidence="1">
    <location>
        <begin position="39"/>
        <end position="119"/>
    </location>
</feature>
<sequence>MSAKRGREFWVDFFKRFERSSISLADFAESEGVAYKTARNWSSKLNKDKDQGQGHKKQGQGQGAGQAKGESKAKPAKDGDWIEKESPPAPGKPASPAGGEEQGEKQWNKGWANLIPAEKGNQRALKHGAYAGALPPDIEQELNTYGREDIRSLEDEIRLTKGRLMMVTRKSAEWDARNEYNEITSDDYDLTEVTEKTSPMGRETSEKRVKPDFEAQEDRLTRRLAWLQQVHDQLSRRIGLTADEAVKLRGRILQQSEDEGWSSIDTGWEIEKHGLELPFTLQQKIRAELALIEPPEPEGGMTDEELDALSEEYEKEVAGEDAWLEERHSEVADIHAAKEAEKKGV</sequence>
<evidence type="ECO:0000256" key="1">
    <source>
        <dbReference type="SAM" id="MobiDB-lite"/>
    </source>
</evidence>
<gene>
    <name evidence="2" type="ORF">SIL78_18830</name>
</gene>
<dbReference type="Proteomes" id="UP001276761">
    <property type="component" value="Unassembled WGS sequence"/>
</dbReference>
<dbReference type="GeneID" id="303167595"/>
<dbReference type="EMBL" id="JAWXXT010000002">
    <property type="protein sequence ID" value="MDX5979607.1"/>
    <property type="molecule type" value="Genomic_DNA"/>
</dbReference>
<comment type="caution">
    <text evidence="2">The sequence shown here is derived from an EMBL/GenBank/DDBJ whole genome shotgun (WGS) entry which is preliminary data.</text>
</comment>
<dbReference type="RefSeq" id="WP_198350009.1">
    <property type="nucleotide sequence ID" value="NZ_JABASV010000012.1"/>
</dbReference>
<evidence type="ECO:0000313" key="3">
    <source>
        <dbReference type="Proteomes" id="UP001276761"/>
    </source>
</evidence>
<evidence type="ECO:0008006" key="4">
    <source>
        <dbReference type="Google" id="ProtNLM"/>
    </source>
</evidence>
<reference evidence="2" key="1">
    <citation type="submission" date="2023-11" db="EMBL/GenBank/DDBJ databases">
        <title>MicrobeMod: A computational toolkit for identifying prokaryotic methylation and restriction-modification with nanopore sequencing.</title>
        <authorList>
            <person name="Crits-Christoph A."/>
            <person name="Kang S.C."/>
            <person name="Lee H."/>
            <person name="Ostrov N."/>
        </authorList>
    </citation>
    <scope>NUCLEOTIDE SEQUENCE</scope>
    <source>
        <strain evidence="2">ATCC BAA-953</strain>
    </source>
</reference>
<evidence type="ECO:0000313" key="2">
    <source>
        <dbReference type="EMBL" id="MDX5979607.1"/>
    </source>
</evidence>
<feature type="compositionally biased region" description="Basic and acidic residues" evidence="1">
    <location>
        <begin position="69"/>
        <end position="86"/>
    </location>
</feature>
<accession>A0AAJ2RX90</accession>
<protein>
    <recommendedName>
        <fullName evidence="4">Terminase small subunit</fullName>
    </recommendedName>
</protein>